<dbReference type="Proteomes" id="UP000652219">
    <property type="component" value="Unassembled WGS sequence"/>
</dbReference>
<keyword evidence="5" id="KW-0732">Signal</keyword>
<evidence type="ECO:0000256" key="5">
    <source>
        <dbReference type="SAM" id="SignalP"/>
    </source>
</evidence>
<dbReference type="PANTHER" id="PTHR46233:SF3">
    <property type="entry name" value="HYDROXYACYLGLUTATHIONE HYDROLASE GLOC"/>
    <property type="match status" value="1"/>
</dbReference>
<dbReference type="InterPro" id="IPR001279">
    <property type="entry name" value="Metallo-B-lactamas"/>
</dbReference>
<evidence type="ECO:0000256" key="1">
    <source>
        <dbReference type="ARBA" id="ARBA00001947"/>
    </source>
</evidence>
<dbReference type="CDD" id="cd16280">
    <property type="entry name" value="metallo-hydrolase-like_MBL-fold"/>
    <property type="match status" value="1"/>
</dbReference>
<dbReference type="PANTHER" id="PTHR46233">
    <property type="entry name" value="HYDROXYACYLGLUTATHIONE HYDROLASE GLOC"/>
    <property type="match status" value="1"/>
</dbReference>
<gene>
    <name evidence="7" type="ORF">CSOJ01_15554</name>
</gene>
<keyword evidence="8" id="KW-1185">Reference proteome</keyword>
<dbReference type="SUPFAM" id="SSF56281">
    <property type="entry name" value="Metallo-hydrolase/oxidoreductase"/>
    <property type="match status" value="1"/>
</dbReference>
<feature type="chain" id="PRO_5034809031" evidence="5">
    <location>
        <begin position="19"/>
        <end position="324"/>
    </location>
</feature>
<dbReference type="InterPro" id="IPR036866">
    <property type="entry name" value="RibonucZ/Hydroxyglut_hydro"/>
</dbReference>
<accession>A0A8H6IN69</accession>
<evidence type="ECO:0000313" key="8">
    <source>
        <dbReference type="Proteomes" id="UP000652219"/>
    </source>
</evidence>
<sequence length="324" mass="35103">MKTFTLTSLAALACLAQAQLQDLFNITTFPNEQKDNVTKWLAEARILAGADLSAYYAHRCILGQVYPELSNAAQTPGFVAPREVFDRFYFVGQSAVSAWAYDTGDGLVVFDALNDAEEAEKILVPGLEALGFSGADIKHLVITHEHFDHYGGAKYIQDTYKPAVYASAPAWETLASQAGAPVQDKTIAEGDELSAGNVTFKFYVTPGHTPGTVSSVFKVFDKGVEHTAGFYGGVGIPRTAANKDAQISSLGRFADLGREAGVDTLIANHQTQDRALYHFDLLEHRAEGAEHPFVIGGDAVERYLRVNAQCVRVKAARDGQDLQV</sequence>
<dbReference type="GO" id="GO:0016787">
    <property type="term" value="F:hydrolase activity"/>
    <property type="evidence" value="ECO:0007669"/>
    <property type="project" value="UniProtKB-KW"/>
</dbReference>
<keyword evidence="2" id="KW-0479">Metal-binding</keyword>
<dbReference type="AlphaFoldDB" id="A0A8H6IN69"/>
<dbReference type="EMBL" id="WIGN01000681">
    <property type="protein sequence ID" value="KAF6785719.1"/>
    <property type="molecule type" value="Genomic_DNA"/>
</dbReference>
<dbReference type="InterPro" id="IPR051453">
    <property type="entry name" value="MBL_Glyoxalase_II"/>
</dbReference>
<dbReference type="Pfam" id="PF00753">
    <property type="entry name" value="Lactamase_B"/>
    <property type="match status" value="1"/>
</dbReference>
<proteinExistence type="predicted"/>
<keyword evidence="3" id="KW-0378">Hydrolase</keyword>
<evidence type="ECO:0000256" key="2">
    <source>
        <dbReference type="ARBA" id="ARBA00022723"/>
    </source>
</evidence>
<dbReference type="SMART" id="SM00849">
    <property type="entry name" value="Lactamase_B"/>
    <property type="match status" value="1"/>
</dbReference>
<dbReference type="GO" id="GO:0046872">
    <property type="term" value="F:metal ion binding"/>
    <property type="evidence" value="ECO:0007669"/>
    <property type="project" value="UniProtKB-KW"/>
</dbReference>
<evidence type="ECO:0000256" key="4">
    <source>
        <dbReference type="ARBA" id="ARBA00022833"/>
    </source>
</evidence>
<name>A0A8H6IN69_9PEZI</name>
<evidence type="ECO:0000313" key="7">
    <source>
        <dbReference type="EMBL" id="KAF6785719.1"/>
    </source>
</evidence>
<feature type="domain" description="Metallo-beta-lactamase" evidence="6">
    <location>
        <begin position="95"/>
        <end position="269"/>
    </location>
</feature>
<dbReference type="Gene3D" id="3.60.15.10">
    <property type="entry name" value="Ribonuclease Z/Hydroxyacylglutathione hydrolase-like"/>
    <property type="match status" value="1"/>
</dbReference>
<feature type="signal peptide" evidence="5">
    <location>
        <begin position="1"/>
        <end position="18"/>
    </location>
</feature>
<organism evidence="7 8">
    <name type="scientific">Colletotrichum sojae</name>
    <dbReference type="NCBI Taxonomy" id="2175907"/>
    <lineage>
        <taxon>Eukaryota</taxon>
        <taxon>Fungi</taxon>
        <taxon>Dikarya</taxon>
        <taxon>Ascomycota</taxon>
        <taxon>Pezizomycotina</taxon>
        <taxon>Sordariomycetes</taxon>
        <taxon>Hypocreomycetidae</taxon>
        <taxon>Glomerellales</taxon>
        <taxon>Glomerellaceae</taxon>
        <taxon>Colletotrichum</taxon>
        <taxon>Colletotrichum orchidearum species complex</taxon>
    </lineage>
</organism>
<evidence type="ECO:0000256" key="3">
    <source>
        <dbReference type="ARBA" id="ARBA00022801"/>
    </source>
</evidence>
<protein>
    <submittedName>
        <fullName evidence="7">Beta-lactamase domain protein</fullName>
    </submittedName>
</protein>
<keyword evidence="4" id="KW-0862">Zinc</keyword>
<reference evidence="7 8" key="1">
    <citation type="journal article" date="2020" name="Phytopathology">
        <title>Genome Sequence Resources of Colletotrichum truncatum, C. plurivorum, C. musicola, and C. sojae: Four Species Pathogenic to Soybean (Glycine max).</title>
        <authorList>
            <person name="Rogerio F."/>
            <person name="Boufleur T.R."/>
            <person name="Ciampi-Guillardi M."/>
            <person name="Sukno S.A."/>
            <person name="Thon M.R."/>
            <person name="Massola Junior N.S."/>
            <person name="Baroncelli R."/>
        </authorList>
    </citation>
    <scope>NUCLEOTIDE SEQUENCE [LARGE SCALE GENOMIC DNA]</scope>
    <source>
        <strain evidence="7 8">LFN0009</strain>
    </source>
</reference>
<comment type="cofactor">
    <cofactor evidence="1">
        <name>Zn(2+)</name>
        <dbReference type="ChEBI" id="CHEBI:29105"/>
    </cofactor>
</comment>
<evidence type="ECO:0000259" key="6">
    <source>
        <dbReference type="SMART" id="SM00849"/>
    </source>
</evidence>
<comment type="caution">
    <text evidence="7">The sequence shown here is derived from an EMBL/GenBank/DDBJ whole genome shotgun (WGS) entry which is preliminary data.</text>
</comment>